<organism evidence="3 4">
    <name type="scientific">Mycobacterium asiaticum</name>
    <dbReference type="NCBI Taxonomy" id="1790"/>
    <lineage>
        <taxon>Bacteria</taxon>
        <taxon>Bacillati</taxon>
        <taxon>Actinomycetota</taxon>
        <taxon>Actinomycetes</taxon>
        <taxon>Mycobacteriales</taxon>
        <taxon>Mycobacteriaceae</taxon>
        <taxon>Mycobacterium</taxon>
    </lineage>
</organism>
<proteinExistence type="predicted"/>
<feature type="signal peptide" evidence="2">
    <location>
        <begin position="1"/>
        <end position="24"/>
    </location>
</feature>
<gene>
    <name evidence="3" type="ORF">A9X01_24800</name>
</gene>
<evidence type="ECO:0000256" key="1">
    <source>
        <dbReference type="SAM" id="MobiDB-lite"/>
    </source>
</evidence>
<evidence type="ECO:0000313" key="3">
    <source>
        <dbReference type="EMBL" id="OBI80503.1"/>
    </source>
</evidence>
<dbReference type="RefSeq" id="WP_065121996.1">
    <property type="nucleotide sequence ID" value="NZ_LZKQ01000210.1"/>
</dbReference>
<dbReference type="AlphaFoldDB" id="A0A1A3C1K0"/>
<dbReference type="eggNOG" id="ENOG5032EWH">
    <property type="taxonomic scope" value="Bacteria"/>
</dbReference>
<sequence length="103" mass="11361">MKITPIAVAVLVATALATAGSAHADPRSEVQELQQQTSELHASWDSLTPAQRQERLAQLNRQTSIVQNETQHLPPEQQPEVELRLGQVALELADLLRKVWPAP</sequence>
<dbReference type="EMBL" id="LZKQ01000210">
    <property type="protein sequence ID" value="OBI80503.1"/>
    <property type="molecule type" value="Genomic_DNA"/>
</dbReference>
<keyword evidence="2" id="KW-0732">Signal</keyword>
<evidence type="ECO:0000256" key="2">
    <source>
        <dbReference type="SAM" id="SignalP"/>
    </source>
</evidence>
<dbReference type="OrthoDB" id="4752280at2"/>
<comment type="caution">
    <text evidence="3">The sequence shown here is derived from an EMBL/GenBank/DDBJ whole genome shotgun (WGS) entry which is preliminary data.</text>
</comment>
<dbReference type="Proteomes" id="UP000093795">
    <property type="component" value="Unassembled WGS sequence"/>
</dbReference>
<accession>A0A1A3C1K0</accession>
<feature type="compositionally biased region" description="Polar residues" evidence="1">
    <location>
        <begin position="31"/>
        <end position="40"/>
    </location>
</feature>
<name>A0A1A3C1K0_MYCAS</name>
<reference evidence="3 4" key="1">
    <citation type="submission" date="2016-06" db="EMBL/GenBank/DDBJ databases">
        <authorList>
            <person name="Kjaerup R.B."/>
            <person name="Dalgaard T.S."/>
            <person name="Juul-Madsen H.R."/>
        </authorList>
    </citation>
    <scope>NUCLEOTIDE SEQUENCE [LARGE SCALE GENOMIC DNA]</scope>
    <source>
        <strain evidence="3 4">1081914.2</strain>
    </source>
</reference>
<protein>
    <submittedName>
        <fullName evidence="3">Uncharacterized protein</fullName>
    </submittedName>
</protein>
<feature type="region of interest" description="Disordered" evidence="1">
    <location>
        <begin position="21"/>
        <end position="40"/>
    </location>
</feature>
<feature type="chain" id="PRO_5008320507" evidence="2">
    <location>
        <begin position="25"/>
        <end position="103"/>
    </location>
</feature>
<evidence type="ECO:0000313" key="4">
    <source>
        <dbReference type="Proteomes" id="UP000093795"/>
    </source>
</evidence>